<evidence type="ECO:0000313" key="12">
    <source>
        <dbReference type="Proteomes" id="UP000253975"/>
    </source>
</evidence>
<evidence type="ECO:0000256" key="2">
    <source>
        <dbReference type="ARBA" id="ARBA00022517"/>
    </source>
</evidence>
<evidence type="ECO:0000256" key="7">
    <source>
        <dbReference type="ARBA" id="ARBA00022801"/>
    </source>
</evidence>
<dbReference type="InterPro" id="IPR002036">
    <property type="entry name" value="YbeY"/>
</dbReference>
<dbReference type="GO" id="GO:0004521">
    <property type="term" value="F:RNA endonuclease activity"/>
    <property type="evidence" value="ECO:0007669"/>
    <property type="project" value="UniProtKB-UniRule"/>
</dbReference>
<reference evidence="11" key="3">
    <citation type="journal article" date="2019" name="Microbiol. Resour. Announc.">
        <title>Draft Genome Sequences of Type Strains of Gordonibacter faecihominis, Paraeggerthella hongkongensis, Parvibacter caecicola,Slackia equolifaciens, Slackia faecicanis, and Slackia isoflavoniconvertens.</title>
        <authorList>
            <person name="Danylec N."/>
            <person name="Stoll D.A."/>
            <person name="Dotsch A."/>
            <person name="Huch M."/>
        </authorList>
    </citation>
    <scope>NUCLEOTIDE SEQUENCE</scope>
    <source>
        <strain evidence="11">DSM 22006</strain>
    </source>
</reference>
<comment type="function">
    <text evidence="9">Single strand-specific metallo-endoribonuclease involved in late-stage 70S ribosome quality control and in maturation of the 3' terminus of the 16S rRNA.</text>
</comment>
<keyword evidence="3 9" id="KW-0698">rRNA processing</keyword>
<dbReference type="NCBIfam" id="TIGR00043">
    <property type="entry name" value="rRNA maturation RNase YbeY"/>
    <property type="match status" value="1"/>
</dbReference>
<dbReference type="Proteomes" id="UP000271472">
    <property type="component" value="Unassembled WGS sequence"/>
</dbReference>
<protein>
    <recommendedName>
        <fullName evidence="9">Endoribonuclease YbeY</fullName>
        <ecNumber evidence="9">3.1.-.-</ecNumber>
    </recommendedName>
</protein>
<dbReference type="GO" id="GO:0004222">
    <property type="term" value="F:metalloendopeptidase activity"/>
    <property type="evidence" value="ECO:0007669"/>
    <property type="project" value="InterPro"/>
</dbReference>
<dbReference type="OrthoDB" id="9807740at2"/>
<dbReference type="EMBL" id="QIBZ01000006">
    <property type="protein sequence ID" value="RNM35390.1"/>
    <property type="molecule type" value="Genomic_DNA"/>
</dbReference>
<keyword evidence="8 9" id="KW-0862">Zinc</keyword>
<dbReference type="SUPFAM" id="SSF55486">
    <property type="entry name" value="Metalloproteases ('zincins'), catalytic domain"/>
    <property type="match status" value="1"/>
</dbReference>
<keyword evidence="13" id="KW-1185">Reference proteome</keyword>
<proteinExistence type="inferred from homology"/>
<sequence length="163" mass="17846">MNIEIEIEHGADIASGVDIEGITQYVLEQEGCPATTEVSITLTTDEEVHRLNKEYRGIDRPTDVLSFECDGLDDDFDGGAAYDDAGVPDDEPFMLGDIIIASDYARAQTAQFGTTPQEELAVLLVHGLLHLCGWDHVHSDEEAEAMEAREREMLAGVGLPNIR</sequence>
<comment type="subcellular location">
    <subcellularLocation>
        <location evidence="9">Cytoplasm</location>
    </subcellularLocation>
</comment>
<dbReference type="GO" id="GO:0005737">
    <property type="term" value="C:cytoplasm"/>
    <property type="evidence" value="ECO:0007669"/>
    <property type="project" value="UniProtKB-SubCell"/>
</dbReference>
<dbReference type="RefSeq" id="WP_114614975.1">
    <property type="nucleotide sequence ID" value="NZ_CALIRK010000011.1"/>
</dbReference>
<dbReference type="HAMAP" id="MF_00009">
    <property type="entry name" value="Endoribonucl_YbeY"/>
    <property type="match status" value="1"/>
</dbReference>
<reference evidence="13" key="2">
    <citation type="submission" date="2018-05" db="EMBL/GenBank/DDBJ databases">
        <title>Genome Sequencing of selected type strains of the family Eggerthellaceae.</title>
        <authorList>
            <person name="Danylec N."/>
            <person name="Stoll D.A."/>
            <person name="Doetsch A."/>
            <person name="Huch M."/>
        </authorList>
    </citation>
    <scope>NUCLEOTIDE SEQUENCE [LARGE SCALE GENOMIC DNA]</scope>
    <source>
        <strain evidence="13">DSM 22006</strain>
    </source>
</reference>
<keyword evidence="5 9" id="KW-0479">Metal-binding</keyword>
<dbReference type="EC" id="3.1.-.-" evidence="9"/>
<dbReference type="GeneID" id="98661961"/>
<evidence type="ECO:0000256" key="4">
    <source>
        <dbReference type="ARBA" id="ARBA00022722"/>
    </source>
</evidence>
<evidence type="ECO:0000313" key="11">
    <source>
        <dbReference type="EMBL" id="RNM35390.1"/>
    </source>
</evidence>
<dbReference type="InterPro" id="IPR023091">
    <property type="entry name" value="MetalPrtase_cat_dom_sf_prd"/>
</dbReference>
<dbReference type="Pfam" id="PF02130">
    <property type="entry name" value="YbeY"/>
    <property type="match status" value="1"/>
</dbReference>
<feature type="binding site" evidence="9">
    <location>
        <position position="136"/>
    </location>
    <ligand>
        <name>Zn(2+)</name>
        <dbReference type="ChEBI" id="CHEBI:29105"/>
        <note>catalytic</note>
    </ligand>
</feature>
<dbReference type="Proteomes" id="UP000253975">
    <property type="component" value="Unassembled WGS sequence"/>
</dbReference>
<keyword evidence="4 9" id="KW-0540">Nuclease</keyword>
<comment type="similarity">
    <text evidence="1 9">Belongs to the endoribonuclease YbeY family.</text>
</comment>
<keyword evidence="9" id="KW-0963">Cytoplasm</keyword>
<accession>A0A369LQ58</accession>
<keyword evidence="6 9" id="KW-0255">Endonuclease</keyword>
<dbReference type="EMBL" id="PPTO01000003">
    <property type="protein sequence ID" value="RDB60238.1"/>
    <property type="molecule type" value="Genomic_DNA"/>
</dbReference>
<keyword evidence="7 9" id="KW-0378">Hydrolase</keyword>
<name>A0A369LQ58_9ACTN</name>
<evidence type="ECO:0000256" key="3">
    <source>
        <dbReference type="ARBA" id="ARBA00022552"/>
    </source>
</evidence>
<keyword evidence="2 9" id="KW-0690">Ribosome biogenesis</keyword>
<evidence type="ECO:0000313" key="10">
    <source>
        <dbReference type="EMBL" id="RDB60238.1"/>
    </source>
</evidence>
<organism evidence="10 12">
    <name type="scientific">Slackia isoflavoniconvertens</name>
    <dbReference type="NCBI Taxonomy" id="572010"/>
    <lineage>
        <taxon>Bacteria</taxon>
        <taxon>Bacillati</taxon>
        <taxon>Actinomycetota</taxon>
        <taxon>Coriobacteriia</taxon>
        <taxon>Eggerthellales</taxon>
        <taxon>Eggerthellaceae</taxon>
        <taxon>Slackia</taxon>
    </lineage>
</organism>
<evidence type="ECO:0000256" key="1">
    <source>
        <dbReference type="ARBA" id="ARBA00010875"/>
    </source>
</evidence>
<dbReference type="GO" id="GO:0006364">
    <property type="term" value="P:rRNA processing"/>
    <property type="evidence" value="ECO:0007669"/>
    <property type="project" value="UniProtKB-UniRule"/>
</dbReference>
<evidence type="ECO:0000313" key="13">
    <source>
        <dbReference type="Proteomes" id="UP000271472"/>
    </source>
</evidence>
<evidence type="ECO:0000256" key="5">
    <source>
        <dbReference type="ARBA" id="ARBA00022723"/>
    </source>
</evidence>
<comment type="caution">
    <text evidence="10">The sequence shown here is derived from an EMBL/GenBank/DDBJ whole genome shotgun (WGS) entry which is preliminary data.</text>
</comment>
<evidence type="ECO:0000256" key="6">
    <source>
        <dbReference type="ARBA" id="ARBA00022759"/>
    </source>
</evidence>
<evidence type="ECO:0000256" key="9">
    <source>
        <dbReference type="HAMAP-Rule" id="MF_00009"/>
    </source>
</evidence>
<gene>
    <name evidence="9 10" type="primary">ybeY</name>
    <name evidence="10" type="ORF">C1881_02540</name>
    <name evidence="11" type="ORF">DMP05_04320</name>
</gene>
<reference evidence="10 12" key="1">
    <citation type="journal article" date="2018" name="Elife">
        <title>Discovery and characterization of a prevalent human gut bacterial enzyme sufficient for the inactivation of a family of plant toxins.</title>
        <authorList>
            <person name="Koppel N."/>
            <person name="Bisanz J.E."/>
            <person name="Pandelia M.E."/>
            <person name="Turnbaugh P.J."/>
            <person name="Balskus E.P."/>
        </authorList>
    </citation>
    <scope>NUCLEOTIDE SEQUENCE [LARGE SCALE GENOMIC DNA]</scope>
    <source>
        <strain evidence="10 12">OB21 GAM31</strain>
    </source>
</reference>
<feature type="binding site" evidence="9">
    <location>
        <position position="126"/>
    </location>
    <ligand>
        <name>Zn(2+)</name>
        <dbReference type="ChEBI" id="CHEBI:29105"/>
        <note>catalytic</note>
    </ligand>
</feature>
<evidence type="ECO:0000256" key="8">
    <source>
        <dbReference type="ARBA" id="ARBA00022833"/>
    </source>
</evidence>
<dbReference type="GO" id="GO:0008270">
    <property type="term" value="F:zinc ion binding"/>
    <property type="evidence" value="ECO:0007669"/>
    <property type="project" value="UniProtKB-UniRule"/>
</dbReference>
<feature type="binding site" evidence="9">
    <location>
        <position position="130"/>
    </location>
    <ligand>
        <name>Zn(2+)</name>
        <dbReference type="ChEBI" id="CHEBI:29105"/>
        <note>catalytic</note>
    </ligand>
</feature>
<dbReference type="PANTHER" id="PTHR46986:SF1">
    <property type="entry name" value="ENDORIBONUCLEASE YBEY, CHLOROPLASTIC"/>
    <property type="match status" value="1"/>
</dbReference>
<dbReference type="Gene3D" id="3.40.390.30">
    <property type="entry name" value="Metalloproteases ('zincins'), catalytic domain"/>
    <property type="match status" value="1"/>
</dbReference>
<dbReference type="AlphaFoldDB" id="A0A369LQ58"/>
<dbReference type="PANTHER" id="PTHR46986">
    <property type="entry name" value="ENDORIBONUCLEASE YBEY, CHLOROPLASTIC"/>
    <property type="match status" value="1"/>
</dbReference>
<comment type="cofactor">
    <cofactor evidence="9">
        <name>Zn(2+)</name>
        <dbReference type="ChEBI" id="CHEBI:29105"/>
    </cofactor>
    <text evidence="9">Binds 1 zinc ion.</text>
</comment>